<reference evidence="7" key="1">
    <citation type="submission" date="2025-08" db="UniProtKB">
        <authorList>
            <consortium name="Ensembl"/>
        </authorList>
    </citation>
    <scope>IDENTIFICATION</scope>
</reference>
<dbReference type="PANTHER" id="PTHR10528:SF6">
    <property type="entry name" value="AF4_FMR2 FAMILY MEMBER 1"/>
    <property type="match status" value="1"/>
</dbReference>
<feature type="compositionally biased region" description="Basic and acidic residues" evidence="5">
    <location>
        <begin position="532"/>
        <end position="541"/>
    </location>
</feature>
<feature type="compositionally biased region" description="Basic and acidic residues" evidence="5">
    <location>
        <begin position="811"/>
        <end position="829"/>
    </location>
</feature>
<feature type="compositionally biased region" description="Acidic residues" evidence="5">
    <location>
        <begin position="418"/>
        <end position="434"/>
    </location>
</feature>
<evidence type="ECO:0000256" key="1">
    <source>
        <dbReference type="ARBA" id="ARBA00004123"/>
    </source>
</evidence>
<feature type="compositionally biased region" description="Polar residues" evidence="5">
    <location>
        <begin position="214"/>
        <end position="235"/>
    </location>
</feature>
<feature type="region of interest" description="Disordered" evidence="5">
    <location>
        <begin position="1"/>
        <end position="29"/>
    </location>
</feature>
<feature type="region of interest" description="Disordered" evidence="5">
    <location>
        <begin position="69"/>
        <end position="284"/>
    </location>
</feature>
<reference evidence="7" key="2">
    <citation type="submission" date="2025-09" db="UniProtKB">
        <authorList>
            <consortium name="Ensembl"/>
        </authorList>
    </citation>
    <scope>IDENTIFICATION</scope>
</reference>
<dbReference type="Pfam" id="PF18876">
    <property type="entry name" value="AFF4_CHD"/>
    <property type="match status" value="1"/>
</dbReference>
<keyword evidence="8" id="KW-1185">Reference proteome</keyword>
<feature type="compositionally biased region" description="Basic and acidic residues" evidence="5">
    <location>
        <begin position="242"/>
        <end position="256"/>
    </location>
</feature>
<protein>
    <submittedName>
        <fullName evidence="7">ALF transcription elongation factor 1</fullName>
    </submittedName>
</protein>
<dbReference type="GO" id="GO:0032783">
    <property type="term" value="C:super elongation complex"/>
    <property type="evidence" value="ECO:0007669"/>
    <property type="project" value="TreeGrafter"/>
</dbReference>
<keyword evidence="4" id="KW-0539">Nucleus</keyword>
<organism evidence="7 8">
    <name type="scientific">Mandrillus leucophaeus</name>
    <name type="common">Drill</name>
    <name type="synonym">Papio leucophaeus</name>
    <dbReference type="NCBI Taxonomy" id="9568"/>
    <lineage>
        <taxon>Eukaryota</taxon>
        <taxon>Metazoa</taxon>
        <taxon>Chordata</taxon>
        <taxon>Craniata</taxon>
        <taxon>Vertebrata</taxon>
        <taxon>Euteleostomi</taxon>
        <taxon>Mammalia</taxon>
        <taxon>Eutheria</taxon>
        <taxon>Euarchontoglires</taxon>
        <taxon>Primates</taxon>
        <taxon>Haplorrhini</taxon>
        <taxon>Catarrhini</taxon>
        <taxon>Cercopithecidae</taxon>
        <taxon>Cercopithecinae</taxon>
        <taxon>Mandrillus</taxon>
    </lineage>
</organism>
<gene>
    <name evidence="7" type="primary">AFF1</name>
</gene>
<dbReference type="InterPro" id="IPR043640">
    <property type="entry name" value="AF4/FMR2_CHD"/>
</dbReference>
<feature type="compositionally biased region" description="Polar residues" evidence="5">
    <location>
        <begin position="400"/>
        <end position="414"/>
    </location>
</feature>
<feature type="compositionally biased region" description="Basic and acidic residues" evidence="5">
    <location>
        <begin position="74"/>
        <end position="83"/>
    </location>
</feature>
<feature type="compositionally biased region" description="Basic and acidic residues" evidence="5">
    <location>
        <begin position="683"/>
        <end position="694"/>
    </location>
</feature>
<proteinExistence type="inferred from homology"/>
<dbReference type="InterPro" id="IPR007797">
    <property type="entry name" value="AF4/FMR2"/>
</dbReference>
<feature type="compositionally biased region" description="Basic and acidic residues" evidence="5">
    <location>
        <begin position="916"/>
        <end position="929"/>
    </location>
</feature>
<feature type="compositionally biased region" description="Basic and acidic residues" evidence="5">
    <location>
        <begin position="608"/>
        <end position="622"/>
    </location>
</feature>
<feature type="compositionally biased region" description="Pro residues" evidence="5">
    <location>
        <begin position="263"/>
        <end position="276"/>
    </location>
</feature>
<evidence type="ECO:0000313" key="8">
    <source>
        <dbReference type="Proteomes" id="UP000233140"/>
    </source>
</evidence>
<name>A0A2K5ZPY5_MANLE</name>
<dbReference type="Gene3D" id="6.10.250.2670">
    <property type="match status" value="1"/>
</dbReference>
<dbReference type="Pfam" id="PF18875">
    <property type="entry name" value="AF4_int"/>
    <property type="match status" value="1"/>
</dbReference>
<feature type="domain" description="AF4/FMR2 C-terminal homology" evidence="6">
    <location>
        <begin position="946"/>
        <end position="1207"/>
    </location>
</feature>
<evidence type="ECO:0000256" key="5">
    <source>
        <dbReference type="SAM" id="MobiDB-lite"/>
    </source>
</evidence>
<feature type="compositionally biased region" description="Low complexity" evidence="5">
    <location>
        <begin position="449"/>
        <end position="467"/>
    </location>
</feature>
<evidence type="ECO:0000259" key="6">
    <source>
        <dbReference type="Pfam" id="PF18876"/>
    </source>
</evidence>
<evidence type="ECO:0000256" key="3">
    <source>
        <dbReference type="ARBA" id="ARBA00022553"/>
    </source>
</evidence>
<comment type="subcellular location">
    <subcellularLocation>
        <location evidence="1">Nucleus</location>
    </subcellularLocation>
</comment>
<dbReference type="GeneTree" id="ENSGT00950000182974"/>
<feature type="compositionally biased region" description="Basic and acidic residues" evidence="5">
    <location>
        <begin position="727"/>
        <end position="742"/>
    </location>
</feature>
<accession>A0A2K5ZPY5</accession>
<evidence type="ECO:0000313" key="7">
    <source>
        <dbReference type="Ensembl" id="ENSMLEP00000029877.1"/>
    </source>
</evidence>
<feature type="region of interest" description="Disordered" evidence="5">
    <location>
        <begin position="400"/>
        <end position="954"/>
    </location>
</feature>
<feature type="region of interest" description="Disordered" evidence="5">
    <location>
        <begin position="291"/>
        <end position="310"/>
    </location>
</feature>
<evidence type="ECO:0000256" key="2">
    <source>
        <dbReference type="ARBA" id="ARBA00007354"/>
    </source>
</evidence>
<dbReference type="Pfam" id="PF05110">
    <property type="entry name" value="AF-4"/>
    <property type="match status" value="1"/>
</dbReference>
<dbReference type="GO" id="GO:0010468">
    <property type="term" value="P:regulation of gene expression"/>
    <property type="evidence" value="ECO:0007669"/>
    <property type="project" value="InterPro"/>
</dbReference>
<dbReference type="AlphaFoldDB" id="A0A2K5ZPY5"/>
<feature type="region of interest" description="Disordered" evidence="5">
    <location>
        <begin position="1089"/>
        <end position="1117"/>
    </location>
</feature>
<feature type="compositionally biased region" description="Pro residues" evidence="5">
    <location>
        <begin position="437"/>
        <end position="448"/>
    </location>
</feature>
<feature type="compositionally biased region" description="Polar residues" evidence="5">
    <location>
        <begin position="581"/>
        <end position="597"/>
    </location>
</feature>
<dbReference type="PANTHER" id="PTHR10528">
    <property type="entry name" value="AF4/FMR2 FAMILY MEMBER"/>
    <property type="match status" value="1"/>
</dbReference>
<dbReference type="InterPro" id="IPR043639">
    <property type="entry name" value="AF4_int"/>
</dbReference>
<sequence length="1208" mass="131071">NSLYNDDRNLLRIREKERRNQEAHQEKEAFPEKIPLFGEPYKTAKGDELSSRIQNMLGNYEEVKEFLSTKSHTHRLDASENRLGKPKYPLIPDKGSSIPSSSFHTSVHHQSIHTPASGPLSVGNISHNPKMAQPRTEPMPSLHAKSYGPPDSQHLTQDRLGQEGYGSSHHKKGDRRTDGDHCASVTDSAPERELSPLISSLPSPVPPLSPIHSNQQTLPRTQGSSKVHGSNNNSKGCCPAKSPKDLAVKVHDKETPQDSLVAPPQPPSQTFPPPSLPSKSVAMQQKPTAYVRPMDGQDQAPSESPELKPLPEDYRQQTFEKTDLKVPAKAKLTKLKMPSQSVEQTYSNEVHCVEEILKEMTHSWPPPLTAIHTPKLTTNDLVNMCHCAALIMFLSPTEQYDTSSKTHPNSQQGTSSMLEDDLQLSDSEDSDGEQTPEKPPSSSAPPSAPQSLPEPVASAHSSSAESESTSDSDSSSDSESESSSSDSEENEPLETPAPEPEPPTTNKWQLDNWLTKVSQPAAPPEGPGSTEPPRRRPESKGSSDGATSQERSESKDPPPKSSSKAPRAPPEAPHPGKRSCQKSPAQQEPPQRQTVGTKQPKKPVKASARADSRASLQVEREAGLLPYGSRDQTSKDKPKVKTKGRPRAAASKEPKPAVPPSSEKKKHKSSLPAPSKAPSGPEPTKDNVGDRSPEHFALVPLTQSQGPLHSGGGSRTSGCRQAVVVQEDSRKDRLPLPLRDTKLLSPLRDTPPPQSLMVKITLDLLSRIPQPPGKGSRQRKAEDKQPPAGKKHSSEKRSSDSSSKLAKKRKGEAERDCDNKKIRLEKEIKSQSSSSSSSSSHKESSKAKPCRPSSESSKKEMLPPPPVSSSSQKPAKPAHKRSKREADTCGQDPPKSASSTKSNHKDSSTPKHRRVEGKGSRSSSEHKGSSGDTANPFPVPSLPNGNSKPGKPQVKFDKQQADLHMREAKKLKQKAELMTDKVGKAFKYLEAVLSLIECGIATESESPASKSAYSVYSETVDLIKFIMSLKSFSDATAPTQEKIFAVLCMRCQSILNMAMFRCKKDIAIKYSRTLNKHFESSSKVAQAPSPCIARSTGTPSPLSPMPSPASSVGSQSSAGSVGSSGVAATISTPVTIQNMTSSYVTITSHVLTAFDLWEQAEALTRKNKEFFARLSTNVCTLALNSSLVDLVRYTRQGFQQLLELTKTP</sequence>
<dbReference type="Proteomes" id="UP000233140">
    <property type="component" value="Unassembled WGS sequence"/>
</dbReference>
<evidence type="ECO:0000256" key="4">
    <source>
        <dbReference type="ARBA" id="ARBA00023242"/>
    </source>
</evidence>
<dbReference type="Ensembl" id="ENSMLET00000053438.1">
    <property type="protein sequence ID" value="ENSMLEP00000029877.1"/>
    <property type="gene ID" value="ENSMLEG00000039099.1"/>
</dbReference>
<feature type="compositionally biased region" description="Low complexity" evidence="5">
    <location>
        <begin position="1108"/>
        <end position="1117"/>
    </location>
</feature>
<comment type="similarity">
    <text evidence="2">Belongs to the AF4 family.</text>
</comment>
<feature type="compositionally biased region" description="Acidic residues" evidence="5">
    <location>
        <begin position="468"/>
        <end position="492"/>
    </location>
</feature>
<feature type="compositionally biased region" description="Low complexity" evidence="5">
    <location>
        <begin position="830"/>
        <end position="839"/>
    </location>
</feature>
<feature type="compositionally biased region" description="Low complexity" evidence="5">
    <location>
        <begin position="670"/>
        <end position="679"/>
    </location>
</feature>
<keyword evidence="3" id="KW-0597">Phosphoprotein</keyword>